<evidence type="ECO:0000313" key="4">
    <source>
        <dbReference type="Proteomes" id="UP000318529"/>
    </source>
</evidence>
<comment type="caution">
    <text evidence="3">The sequence shown here is derived from an EMBL/GenBank/DDBJ whole genome shotgun (WGS) entry which is preliminary data.</text>
</comment>
<organism evidence="3 4">
    <name type="scientific">Azospirillum brasilense</name>
    <dbReference type="NCBI Taxonomy" id="192"/>
    <lineage>
        <taxon>Bacteria</taxon>
        <taxon>Pseudomonadati</taxon>
        <taxon>Pseudomonadota</taxon>
        <taxon>Alphaproteobacteria</taxon>
        <taxon>Rhodospirillales</taxon>
        <taxon>Azospirillaceae</taxon>
        <taxon>Azospirillum</taxon>
    </lineage>
</organism>
<sequence length="2193" mass="238589">MSDQDETDTTPIAIDKVRASKAGHAYHEAWAARSALELLLPATDLVAIALEGFDEADERDLGNGAVEIADLVRYHGARDIARASHVAIVQFKYSIASADRAVRAADLAKTLTKFAVTDAELRTKHGDDHVDRVVSFEFATNRPIHADLLAAVTAIISGEKTQGDVARQAAQLATALESYSHPHAGLLRRFDLVGSQGSLVDAERAVSATLAAWSEASDPDAEKRLLKLRNLIRIKAGPGSDADKTIDRVAVLAELDVEHEDRLYPTPDAFPDVADVIPRAVFEEVAELARLPGDPLVVHAAGGMGKTVLMQGLADCLVAAGPIILFDGFGAGQWRNPSDGRHLPERTLVHLANLLAGQGLCDILLPITDVTGLLRAFRRRLAQAVATARQTQDGALVSLVLDAVDHAGLAAQETGAPSFAHLLLRSMGIEPIEGVRVVASCRTERLAIATGDASCRTFAIPQFSEGEARDLIHRRVPDATVVEVAALIGRSGRNPRCLDNLIAAGRPFDPLVLPDTPGEAAALLDTLLRQRLEGARAEARSRGATNTDIDLLLTGIALLVPPVPIDELAAAYGLDAAQVESFASDLAPLLERTAHGLMFRDEPTETLIRSTYGGAAADQSRIIAGLQARQSSSSYAARALPALLTSLGDVDQLIGLAFDPRVPDGSSLVSARDIRLARITAAISLCAALGRRDDLFRLLLEASLVAAGHERSDRFLYEYPDLAAVAGDAEAQRRLAVTQVGWPGGKHAAQGIASSFAGDHDEARRHARRSIDWHNWALKSKTSDRFGDRAVSRDRDDIGFAYVEMLSGNDIRIAKFLAQRGSGVAFRKFDDLFDLFERHRRSPHSPATDLSRRLAHCRMPSRALYAAALRYWGDDPAVARRLIAQLGRADEAEKEECGPLAMAISLAIARAIDLGLEGDADAIIGVAVHSSAPIHNYSSYYSVERTIDATVLGAGVRAALNRKPVTLLDIAPTELLALVPASAKARGPAAFKRILDQKLAPPSPGGGRPRRKRRDRLDESRRSDYARTLSERINPLLAFAQASADIVRPPAGQTRIDMVAAAFDALIATVERVSTYPYRDGKAYVARIGFRVIFYLADALGALDAVLTRRMADWVATAPGLFTADLIHVVARLSRVPAHHDAALLLAAQVERKIQLDTDIGTRVSTYGDLARAVWRVGIDEAAVYFRRALDLADAIGSDDFDRTNHLLELAGYYPGPELSPQAAHCLARILELNQGEDGRFPWIEYAQAMVPIAGSTMLATLGRLDDRGAARLGLSLGPALSELVRAGKLSPDSAAALCGLSAPVESWTWHFSDVAAAIAERLAPERLEWFFQLVLVEIDRNDQLLPERETIEGLNRLAEVHLPIASPSRTRIAALLARRGPPAALPLPPTSATDAPAPYPVDLTDPDQIDREILRQAVDHAGRRWAVQTLRRLASEPATPAARLDFVRNVVELSAATLAEKLHALHDHLVAWAAVSPAMRDALPALGLRLAAKHALELANSSSDAFVGWRDLVKYFGSDLALLVERVISALRANADNLGGNAWLALAAKLARAASPAAIAEGLERFLSLTDAKLPAEVGDGPWTPSFVVPSDETALVAGLIWSRLGHSGASMRWRAAHAVRRFAALGRFEVIDYLVILAETDSALPFVDAKLPFYVLHARLWLLIALARIAKDDASPLVRHRDYLERVAFSTDFPHVVMREFALMALRAIAPLLDPAGRDALTARLATANRSPWPHAPRADYTEFRYLPRPDGSPRADHAFSLDYDFCKYQVERLCHVFACPGWQVEDRINMVVRGWDSTIRGMYEDARSDGIDRSWSSGYIPESDQYGGYLGWHALMLVAGDLIATKPVVGEHWDGDAWMAFLEDYLVSRDDGLWLADLTDLFPLDLPKPHELAMPGSETASLAKDRPLLSPLLGLAGDTLASDWLPVSARWSLDRDTTLTVHSVIANSGDARSTVMTLLSDEAFFRWLPDDEDEIARHFGRVGHSVQAWVSKTPNTQRKLDRYDPYAASTALDRPFPAEWVRAEQSMVADDVIVRSWSRDGVPAYRAEAWGAEGGVGEHSRGETGYRLSIRRDALIDRLALSGKSLVLALKLQKYHKGKSTGQLGDTSSFTHRSMILVVNERSVVWLPQRLSKQARAALATLEPDSRRDFYHRFRALAGLPDEWAAQRAARTLVDGDAYRIIIEGPDLDL</sequence>
<dbReference type="SUPFAM" id="SSF52540">
    <property type="entry name" value="P-loop containing nucleoside triphosphate hydrolases"/>
    <property type="match status" value="1"/>
</dbReference>
<reference evidence="3 4" key="1">
    <citation type="submission" date="2019-06" db="EMBL/GenBank/DDBJ databases">
        <title>Genomic Encyclopedia of Type Strains, Phase IV (KMG-V): Genome sequencing to study the core and pangenomes of soil and plant-associated prokaryotes.</title>
        <authorList>
            <person name="Whitman W."/>
        </authorList>
    </citation>
    <scope>NUCLEOTIDE SEQUENCE [LARGE SCALE GENOMIC DNA]</scope>
    <source>
        <strain evidence="3 4">BR 11650</strain>
    </source>
</reference>
<feature type="region of interest" description="Disordered" evidence="1">
    <location>
        <begin position="997"/>
        <end position="1022"/>
    </location>
</feature>
<dbReference type="Proteomes" id="UP000318529">
    <property type="component" value="Unassembled WGS sequence"/>
</dbReference>
<evidence type="ECO:0000259" key="2">
    <source>
        <dbReference type="SMART" id="SM00382"/>
    </source>
</evidence>
<evidence type="ECO:0000313" key="3">
    <source>
        <dbReference type="EMBL" id="TWA87882.1"/>
    </source>
</evidence>
<dbReference type="EMBL" id="VITH01000001">
    <property type="protein sequence ID" value="TWA87882.1"/>
    <property type="molecule type" value="Genomic_DNA"/>
</dbReference>
<protein>
    <recommendedName>
        <fullName evidence="2">AAA+ ATPase domain-containing protein</fullName>
    </recommendedName>
</protein>
<dbReference type="InterPro" id="IPR027417">
    <property type="entry name" value="P-loop_NTPase"/>
</dbReference>
<gene>
    <name evidence="3" type="ORF">FBZ83_101751</name>
</gene>
<dbReference type="SMART" id="SM00382">
    <property type="entry name" value="AAA"/>
    <property type="match status" value="1"/>
</dbReference>
<accession>A0A560CSR6</accession>
<dbReference type="InterPro" id="IPR003593">
    <property type="entry name" value="AAA+_ATPase"/>
</dbReference>
<dbReference type="RefSeq" id="WP_145681115.1">
    <property type="nucleotide sequence ID" value="NZ_VITH01000001.1"/>
</dbReference>
<feature type="domain" description="AAA+ ATPase" evidence="2">
    <location>
        <begin position="292"/>
        <end position="464"/>
    </location>
</feature>
<evidence type="ECO:0000256" key="1">
    <source>
        <dbReference type="SAM" id="MobiDB-lite"/>
    </source>
</evidence>
<proteinExistence type="predicted"/>
<name>A0A560CSR6_AZOBR</name>